<dbReference type="RefSeq" id="YP_010660472.1">
    <property type="nucleotide sequence ID" value="NC_070877.1"/>
</dbReference>
<dbReference type="Proteomes" id="UP000321915">
    <property type="component" value="Segment"/>
</dbReference>
<evidence type="ECO:0000313" key="2">
    <source>
        <dbReference type="EMBL" id="QED11596.1"/>
    </source>
</evidence>
<feature type="region of interest" description="Disordered" evidence="1">
    <location>
        <begin position="1"/>
        <end position="33"/>
    </location>
</feature>
<protein>
    <submittedName>
        <fullName evidence="2">Uncharacterized protein</fullName>
    </submittedName>
</protein>
<gene>
    <name evidence="2" type="primary">106</name>
    <name evidence="2" type="ORF">SEA_QUI_106</name>
</gene>
<organism evidence="2 3">
    <name type="scientific">Arthrobacter phage Qui</name>
    <dbReference type="NCBI Taxonomy" id="2603260"/>
    <lineage>
        <taxon>Viruses</taxon>
        <taxon>Duplodnaviria</taxon>
        <taxon>Heunggongvirae</taxon>
        <taxon>Uroviricota</taxon>
        <taxon>Caudoviricetes</taxon>
        <taxon>Quivirus</taxon>
        <taxon>Quivirus qui</taxon>
    </lineage>
</organism>
<dbReference type="KEGG" id="vg:77936468"/>
<name>A0A5B8WK48_9CAUD</name>
<dbReference type="EMBL" id="MN183282">
    <property type="protein sequence ID" value="QED11596.1"/>
    <property type="molecule type" value="Genomic_DNA"/>
</dbReference>
<accession>A0A5B8WK48</accession>
<keyword evidence="3" id="KW-1185">Reference proteome</keyword>
<sequence>MVAPKPAAPNKPLSFRPPEKPKAAKKPKQRGQRVDIAIVDEKFHEDGGVTLTLGEVVTELIGTPTNPKKIKAEKPKKPFVLDPRMTQRPFQDDRLMQLKNSLQRPSFKNS</sequence>
<proteinExistence type="predicted"/>
<evidence type="ECO:0000313" key="3">
    <source>
        <dbReference type="Proteomes" id="UP000321915"/>
    </source>
</evidence>
<dbReference type="GeneID" id="77936468"/>
<evidence type="ECO:0000256" key="1">
    <source>
        <dbReference type="SAM" id="MobiDB-lite"/>
    </source>
</evidence>
<reference evidence="2 3" key="1">
    <citation type="submission" date="2019-07" db="EMBL/GenBank/DDBJ databases">
        <authorList>
            <person name="Abdullah A."/>
            <person name="Lima G.C."/>
            <person name="Cuneo C.K."/>
            <person name="Ennest D.C."/>
            <person name="Fritz K.J."/>
            <person name="Johnson B.T."/>
            <person name="Larson S.M."/>
            <person name="Lemunyete M.N."/>
            <person name="Murray M.B."/>
            <person name="Osmond D.E."/>
            <person name="Patras K.A."/>
            <person name="Ransibrahmanakul S."/>
            <person name="Simpson K.A."/>
            <person name="Thull B.S."/>
            <person name="Wetzel S."/>
            <person name="Bonilla J.A."/>
            <person name="Klyczek K."/>
            <person name="Garlena R.A."/>
            <person name="Russell D.A."/>
            <person name="Pope W.H."/>
            <person name="Jacobs-Sera D."/>
            <person name="Hatfull G.F."/>
        </authorList>
    </citation>
    <scope>NUCLEOTIDE SEQUENCE [LARGE SCALE GENOMIC DNA]</scope>
</reference>